<dbReference type="RefSeq" id="XP_022577219.1">
    <property type="nucleotide sequence ID" value="XM_022727557.1"/>
</dbReference>
<dbReference type="Proteomes" id="UP000184188">
    <property type="component" value="Unassembled WGS sequence"/>
</dbReference>
<keyword evidence="3" id="KW-1185">Reference proteome</keyword>
<feature type="region of interest" description="Disordered" evidence="1">
    <location>
        <begin position="1"/>
        <end position="126"/>
    </location>
</feature>
<protein>
    <submittedName>
        <fullName evidence="2">Uncharacterized protein</fullName>
    </submittedName>
</protein>
<evidence type="ECO:0000313" key="3">
    <source>
        <dbReference type="Proteomes" id="UP000184188"/>
    </source>
</evidence>
<gene>
    <name evidence="2" type="ORF">ASPZODRAFT_20235</name>
</gene>
<dbReference type="AlphaFoldDB" id="A0A1L9S6A8"/>
<evidence type="ECO:0000256" key="1">
    <source>
        <dbReference type="SAM" id="MobiDB-lite"/>
    </source>
</evidence>
<reference evidence="3" key="1">
    <citation type="journal article" date="2017" name="Genome Biol.">
        <title>Comparative genomics reveals high biological diversity and specific adaptations in the industrially and medically important fungal genus Aspergillus.</title>
        <authorList>
            <person name="de Vries R.P."/>
            <person name="Riley R."/>
            <person name="Wiebenga A."/>
            <person name="Aguilar-Osorio G."/>
            <person name="Amillis S."/>
            <person name="Uchima C.A."/>
            <person name="Anderluh G."/>
            <person name="Asadollahi M."/>
            <person name="Askin M."/>
            <person name="Barry K."/>
            <person name="Battaglia E."/>
            <person name="Bayram O."/>
            <person name="Benocci T."/>
            <person name="Braus-Stromeyer S.A."/>
            <person name="Caldana C."/>
            <person name="Canovas D."/>
            <person name="Cerqueira G.C."/>
            <person name="Chen F."/>
            <person name="Chen W."/>
            <person name="Choi C."/>
            <person name="Clum A."/>
            <person name="Dos Santos R.A."/>
            <person name="Damasio A.R."/>
            <person name="Diallinas G."/>
            <person name="Emri T."/>
            <person name="Fekete E."/>
            <person name="Flipphi M."/>
            <person name="Freyberg S."/>
            <person name="Gallo A."/>
            <person name="Gournas C."/>
            <person name="Habgood R."/>
            <person name="Hainaut M."/>
            <person name="Harispe M.L."/>
            <person name="Henrissat B."/>
            <person name="Hilden K.S."/>
            <person name="Hope R."/>
            <person name="Hossain A."/>
            <person name="Karabika E."/>
            <person name="Karaffa L."/>
            <person name="Karanyi Z."/>
            <person name="Krasevec N."/>
            <person name="Kuo A."/>
            <person name="Kusch H."/>
            <person name="LaButti K."/>
            <person name="Lagendijk E.L."/>
            <person name="Lapidus A."/>
            <person name="Levasseur A."/>
            <person name="Lindquist E."/>
            <person name="Lipzen A."/>
            <person name="Logrieco A.F."/>
            <person name="MacCabe A."/>
            <person name="Maekelae M.R."/>
            <person name="Malavazi I."/>
            <person name="Melin P."/>
            <person name="Meyer V."/>
            <person name="Mielnichuk N."/>
            <person name="Miskei M."/>
            <person name="Molnar A.P."/>
            <person name="Mule G."/>
            <person name="Ngan C.Y."/>
            <person name="Orejas M."/>
            <person name="Orosz E."/>
            <person name="Ouedraogo J.P."/>
            <person name="Overkamp K.M."/>
            <person name="Park H.-S."/>
            <person name="Perrone G."/>
            <person name="Piumi F."/>
            <person name="Punt P.J."/>
            <person name="Ram A.F."/>
            <person name="Ramon A."/>
            <person name="Rauscher S."/>
            <person name="Record E."/>
            <person name="Riano-Pachon D.M."/>
            <person name="Robert V."/>
            <person name="Roehrig J."/>
            <person name="Ruller R."/>
            <person name="Salamov A."/>
            <person name="Salih N.S."/>
            <person name="Samson R.A."/>
            <person name="Sandor E."/>
            <person name="Sanguinetti M."/>
            <person name="Schuetze T."/>
            <person name="Sepcic K."/>
            <person name="Shelest E."/>
            <person name="Sherlock G."/>
            <person name="Sophianopoulou V."/>
            <person name="Squina F.M."/>
            <person name="Sun H."/>
            <person name="Susca A."/>
            <person name="Todd R.B."/>
            <person name="Tsang A."/>
            <person name="Unkles S.E."/>
            <person name="van de Wiele N."/>
            <person name="van Rossen-Uffink D."/>
            <person name="Oliveira J.V."/>
            <person name="Vesth T.C."/>
            <person name="Visser J."/>
            <person name="Yu J.-H."/>
            <person name="Zhou M."/>
            <person name="Andersen M.R."/>
            <person name="Archer D.B."/>
            <person name="Baker S.E."/>
            <person name="Benoit I."/>
            <person name="Brakhage A.A."/>
            <person name="Braus G.H."/>
            <person name="Fischer R."/>
            <person name="Frisvad J.C."/>
            <person name="Goldman G.H."/>
            <person name="Houbraken J."/>
            <person name="Oakley B."/>
            <person name="Pocsi I."/>
            <person name="Scazzocchio C."/>
            <person name="Seiboth B."/>
            <person name="vanKuyk P.A."/>
            <person name="Wortman J."/>
            <person name="Dyer P.S."/>
            <person name="Grigoriev I.V."/>
        </authorList>
    </citation>
    <scope>NUCLEOTIDE SEQUENCE [LARGE SCALE GENOMIC DNA]</scope>
    <source>
        <strain evidence="3">CBS 506.65</strain>
    </source>
</reference>
<feature type="compositionally biased region" description="Polar residues" evidence="1">
    <location>
        <begin position="87"/>
        <end position="99"/>
    </location>
</feature>
<evidence type="ECO:0000313" key="2">
    <source>
        <dbReference type="EMBL" id="OJJ42709.1"/>
    </source>
</evidence>
<dbReference type="EMBL" id="KV878357">
    <property type="protein sequence ID" value="OJJ42709.1"/>
    <property type="molecule type" value="Genomic_DNA"/>
</dbReference>
<accession>A0A1L9S6A8</accession>
<sequence length="126" mass="13626">MQTQQTRTALQPPSANQKPQRLTARPCGNRWGSQHAALGKANARLGTWKPPDACDPSHGAPNSQQGLPVGTREQAPTDSLPWPSFPAYQTTLRSESTTASPQGPLPPSPPLPDGHNYSIIRRPHPR</sequence>
<feature type="compositionally biased region" description="Pro residues" evidence="1">
    <location>
        <begin position="103"/>
        <end position="112"/>
    </location>
</feature>
<name>A0A1L9S6A8_9EURO</name>
<organism evidence="2 3">
    <name type="scientific">Penicilliopsis zonata CBS 506.65</name>
    <dbReference type="NCBI Taxonomy" id="1073090"/>
    <lineage>
        <taxon>Eukaryota</taxon>
        <taxon>Fungi</taxon>
        <taxon>Dikarya</taxon>
        <taxon>Ascomycota</taxon>
        <taxon>Pezizomycotina</taxon>
        <taxon>Eurotiomycetes</taxon>
        <taxon>Eurotiomycetidae</taxon>
        <taxon>Eurotiales</taxon>
        <taxon>Aspergillaceae</taxon>
        <taxon>Penicilliopsis</taxon>
    </lineage>
</organism>
<proteinExistence type="predicted"/>
<feature type="compositionally biased region" description="Polar residues" evidence="1">
    <location>
        <begin position="1"/>
        <end position="20"/>
    </location>
</feature>
<dbReference type="GeneID" id="34614021"/>
<dbReference type="VEuPathDB" id="FungiDB:ASPZODRAFT_20235"/>